<dbReference type="Pfam" id="PF00646">
    <property type="entry name" value="F-box"/>
    <property type="match status" value="1"/>
</dbReference>
<gene>
    <name evidence="2" type="ORF">DH2020_040498</name>
</gene>
<dbReference type="Gene3D" id="3.80.10.10">
    <property type="entry name" value="Ribonuclease Inhibitor"/>
    <property type="match status" value="1"/>
</dbReference>
<protein>
    <recommendedName>
        <fullName evidence="1">F-box domain-containing protein</fullName>
    </recommendedName>
</protein>
<dbReference type="InterPro" id="IPR001810">
    <property type="entry name" value="F-box_dom"/>
</dbReference>
<dbReference type="InterPro" id="IPR053772">
    <property type="entry name" value="At1g61320/At1g61330-like"/>
</dbReference>
<dbReference type="Pfam" id="PF23622">
    <property type="entry name" value="LRR_At1g61320_AtMIF1"/>
    <property type="match status" value="2"/>
</dbReference>
<comment type="caution">
    <text evidence="2">The sequence shown here is derived from an EMBL/GenBank/DDBJ whole genome shotgun (WGS) entry which is preliminary data.</text>
</comment>
<dbReference type="SUPFAM" id="SSF52047">
    <property type="entry name" value="RNI-like"/>
    <property type="match status" value="1"/>
</dbReference>
<name>A0ABR0UTI3_REHGL</name>
<feature type="domain" description="F-box" evidence="1">
    <location>
        <begin position="17"/>
        <end position="65"/>
    </location>
</feature>
<keyword evidence="3" id="KW-1185">Reference proteome</keyword>
<reference evidence="2 3" key="1">
    <citation type="journal article" date="2021" name="Comput. Struct. Biotechnol. J.">
        <title>De novo genome assembly of the potent medicinal plant Rehmannia glutinosa using nanopore technology.</title>
        <authorList>
            <person name="Ma L."/>
            <person name="Dong C."/>
            <person name="Song C."/>
            <person name="Wang X."/>
            <person name="Zheng X."/>
            <person name="Niu Y."/>
            <person name="Chen S."/>
            <person name="Feng W."/>
        </authorList>
    </citation>
    <scope>NUCLEOTIDE SEQUENCE [LARGE SCALE GENOMIC DNA]</scope>
    <source>
        <strain evidence="2">DH-2019</strain>
    </source>
</reference>
<dbReference type="InterPro" id="IPR053781">
    <property type="entry name" value="F-box_AtFBL13-like"/>
</dbReference>
<evidence type="ECO:0000259" key="1">
    <source>
        <dbReference type="PROSITE" id="PS50181"/>
    </source>
</evidence>
<sequence length="375" mass="43292">MIKKAKKRKTSEKNRDEDIISSLPEHILHHILSFLPTKDAIKTSALSKTWNSAWKSFPIIIFDQYSFQDSRKHHKNLRKSVKDFCKYVQESINSRNNGDRTSIQKFQVTVNFYGRCSLVYRKYLDNWLNFAIENNVKELVLANYRTSGKNKDNRWRYVLPRSLFRASSLENLELFGCQFMEYSKLSYNNGITGFSLKRLKLSQVYIDQETLQSVLSDCCHLLEQLSIVSCKGFQVVQVSNCPKLEAVDLYLDRDEVQIVSVLAPNLRSVSYGGGIESVQGSLMGSNKCYEKLKELKLHDTDITDVFFRVIGEFTGLEKLEINRCCLLENIRICSDGLLELCVSDCVKLREIEFYAPCLRCLRYDGCHMHSFPAGI</sequence>
<organism evidence="2 3">
    <name type="scientific">Rehmannia glutinosa</name>
    <name type="common">Chinese foxglove</name>
    <dbReference type="NCBI Taxonomy" id="99300"/>
    <lineage>
        <taxon>Eukaryota</taxon>
        <taxon>Viridiplantae</taxon>
        <taxon>Streptophyta</taxon>
        <taxon>Embryophyta</taxon>
        <taxon>Tracheophyta</taxon>
        <taxon>Spermatophyta</taxon>
        <taxon>Magnoliopsida</taxon>
        <taxon>eudicotyledons</taxon>
        <taxon>Gunneridae</taxon>
        <taxon>Pentapetalae</taxon>
        <taxon>asterids</taxon>
        <taxon>lamiids</taxon>
        <taxon>Lamiales</taxon>
        <taxon>Orobanchaceae</taxon>
        <taxon>Rehmannieae</taxon>
        <taxon>Rehmannia</taxon>
    </lineage>
</organism>
<dbReference type="InterPro" id="IPR055357">
    <property type="entry name" value="LRR_At1g61320_AtMIF1"/>
</dbReference>
<evidence type="ECO:0000313" key="2">
    <source>
        <dbReference type="EMBL" id="KAK6125758.1"/>
    </source>
</evidence>
<dbReference type="EMBL" id="JABTTQ020002136">
    <property type="protein sequence ID" value="KAK6125758.1"/>
    <property type="molecule type" value="Genomic_DNA"/>
</dbReference>
<dbReference type="InterPro" id="IPR032675">
    <property type="entry name" value="LRR_dom_sf"/>
</dbReference>
<evidence type="ECO:0000313" key="3">
    <source>
        <dbReference type="Proteomes" id="UP001318860"/>
    </source>
</evidence>
<dbReference type="SMART" id="SM00256">
    <property type="entry name" value="FBOX"/>
    <property type="match status" value="1"/>
</dbReference>
<dbReference type="InterPro" id="IPR036047">
    <property type="entry name" value="F-box-like_dom_sf"/>
</dbReference>
<dbReference type="Gene3D" id="1.20.1280.50">
    <property type="match status" value="1"/>
</dbReference>
<dbReference type="PROSITE" id="PS50181">
    <property type="entry name" value="FBOX"/>
    <property type="match status" value="1"/>
</dbReference>
<accession>A0ABR0UTI3</accession>
<dbReference type="SUPFAM" id="SSF81383">
    <property type="entry name" value="F-box domain"/>
    <property type="match status" value="1"/>
</dbReference>
<dbReference type="PANTHER" id="PTHR34145">
    <property type="entry name" value="OS02G0105600 PROTEIN"/>
    <property type="match status" value="1"/>
</dbReference>
<dbReference type="CDD" id="cd22160">
    <property type="entry name" value="F-box_AtFBL13-like"/>
    <property type="match status" value="1"/>
</dbReference>
<dbReference type="Proteomes" id="UP001318860">
    <property type="component" value="Unassembled WGS sequence"/>
</dbReference>
<proteinExistence type="predicted"/>